<reference evidence="2" key="1">
    <citation type="submission" date="2016-03" db="EMBL/GenBank/DDBJ databases">
        <authorList>
            <person name="Heylen K."/>
            <person name="De Vos P."/>
            <person name="Vekeman B."/>
        </authorList>
    </citation>
    <scope>NUCLEOTIDE SEQUENCE [LARGE SCALE GENOMIC DNA]</scope>
    <source>
        <strain evidence="2">R-45383</strain>
    </source>
</reference>
<dbReference type="OrthoDB" id="5569013at2"/>
<dbReference type="EMBL" id="LUUK01000195">
    <property type="protein sequence ID" value="OAI15093.1"/>
    <property type="molecule type" value="Genomic_DNA"/>
</dbReference>
<dbReference type="RefSeq" id="WP_064030764.1">
    <property type="nucleotide sequence ID" value="NZ_LUUK01000195.1"/>
</dbReference>
<gene>
    <name evidence="1" type="ORF">A1355_11360</name>
</gene>
<proteinExistence type="predicted"/>
<accession>A0A177NCC3</accession>
<protein>
    <submittedName>
        <fullName evidence="1">Uncharacterized protein</fullName>
    </submittedName>
</protein>
<comment type="caution">
    <text evidence="1">The sequence shown here is derived from an EMBL/GenBank/DDBJ whole genome shotgun (WGS) entry which is preliminary data.</text>
</comment>
<name>A0A177NCC3_9GAMM</name>
<dbReference type="STRING" id="702114.A1355_11360"/>
<evidence type="ECO:0000313" key="1">
    <source>
        <dbReference type="EMBL" id="OAI15093.1"/>
    </source>
</evidence>
<organism evidence="1 2">
    <name type="scientific">Methylomonas koyamae</name>
    <dbReference type="NCBI Taxonomy" id="702114"/>
    <lineage>
        <taxon>Bacteria</taxon>
        <taxon>Pseudomonadati</taxon>
        <taxon>Pseudomonadota</taxon>
        <taxon>Gammaproteobacteria</taxon>
        <taxon>Methylococcales</taxon>
        <taxon>Methylococcaceae</taxon>
        <taxon>Methylomonas</taxon>
    </lineage>
</organism>
<dbReference type="AlphaFoldDB" id="A0A177NCC3"/>
<evidence type="ECO:0000313" key="2">
    <source>
        <dbReference type="Proteomes" id="UP000077628"/>
    </source>
</evidence>
<sequence>MATTKPQTWHRIALTRHEYESGEIGVLFGSFRAAFIAKNGPAGMAMFGHWTEDGERYFVYLSPAAGRYIVPLLMAYSAHPTGAPDPAGLTLLYGDETSRSAFMAGFEA</sequence>
<keyword evidence="2" id="KW-1185">Reference proteome</keyword>
<dbReference type="Proteomes" id="UP000077628">
    <property type="component" value="Unassembled WGS sequence"/>
</dbReference>